<dbReference type="EMBL" id="JAHRIQ010108447">
    <property type="protein sequence ID" value="MEQ2256957.1"/>
    <property type="molecule type" value="Genomic_DNA"/>
</dbReference>
<evidence type="ECO:0000313" key="3">
    <source>
        <dbReference type="Proteomes" id="UP001482620"/>
    </source>
</evidence>
<name>A0ABV0VL61_9TELE</name>
<proteinExistence type="predicted"/>
<feature type="compositionally biased region" description="Low complexity" evidence="1">
    <location>
        <begin position="1"/>
        <end position="16"/>
    </location>
</feature>
<evidence type="ECO:0000256" key="1">
    <source>
        <dbReference type="SAM" id="MobiDB-lite"/>
    </source>
</evidence>
<dbReference type="Proteomes" id="UP001482620">
    <property type="component" value="Unassembled WGS sequence"/>
</dbReference>
<protein>
    <submittedName>
        <fullName evidence="2">Uncharacterized protein</fullName>
    </submittedName>
</protein>
<comment type="caution">
    <text evidence="2">The sequence shown here is derived from an EMBL/GenBank/DDBJ whole genome shotgun (WGS) entry which is preliminary data.</text>
</comment>
<sequence length="106" mass="11250">MASPARRSGAAAARSAVNGLSTAAEGGIRSSGYGRHTQTPKQEIRAEDPVWKEKSAQAPTAGCWLRNLQNLSGPARNHWLAGVRLVLCNGSFDLAQDPIHLHLPVA</sequence>
<evidence type="ECO:0000313" key="2">
    <source>
        <dbReference type="EMBL" id="MEQ2256957.1"/>
    </source>
</evidence>
<keyword evidence="3" id="KW-1185">Reference proteome</keyword>
<gene>
    <name evidence="2" type="ORF">ILYODFUR_029403</name>
</gene>
<feature type="compositionally biased region" description="Basic and acidic residues" evidence="1">
    <location>
        <begin position="42"/>
        <end position="54"/>
    </location>
</feature>
<organism evidence="2 3">
    <name type="scientific">Ilyodon furcidens</name>
    <name type="common">goldbreast splitfin</name>
    <dbReference type="NCBI Taxonomy" id="33524"/>
    <lineage>
        <taxon>Eukaryota</taxon>
        <taxon>Metazoa</taxon>
        <taxon>Chordata</taxon>
        <taxon>Craniata</taxon>
        <taxon>Vertebrata</taxon>
        <taxon>Euteleostomi</taxon>
        <taxon>Actinopterygii</taxon>
        <taxon>Neopterygii</taxon>
        <taxon>Teleostei</taxon>
        <taxon>Neoteleostei</taxon>
        <taxon>Acanthomorphata</taxon>
        <taxon>Ovalentaria</taxon>
        <taxon>Atherinomorphae</taxon>
        <taxon>Cyprinodontiformes</taxon>
        <taxon>Goodeidae</taxon>
        <taxon>Ilyodon</taxon>
    </lineage>
</organism>
<reference evidence="2 3" key="1">
    <citation type="submission" date="2021-06" db="EMBL/GenBank/DDBJ databases">
        <authorList>
            <person name="Palmer J.M."/>
        </authorList>
    </citation>
    <scope>NUCLEOTIDE SEQUENCE [LARGE SCALE GENOMIC DNA]</scope>
    <source>
        <strain evidence="3">if_2019</strain>
        <tissue evidence="2">Muscle</tissue>
    </source>
</reference>
<accession>A0ABV0VL61</accession>
<feature type="region of interest" description="Disordered" evidence="1">
    <location>
        <begin position="1"/>
        <end position="54"/>
    </location>
</feature>